<keyword evidence="2" id="KW-1185">Reference proteome</keyword>
<name>A0A8X6EYC2_TRICU</name>
<dbReference type="Proteomes" id="UP000887116">
    <property type="component" value="Unassembled WGS sequence"/>
</dbReference>
<proteinExistence type="predicted"/>
<organism evidence="1 2">
    <name type="scientific">Trichonephila clavata</name>
    <name type="common">Joro spider</name>
    <name type="synonym">Nephila clavata</name>
    <dbReference type="NCBI Taxonomy" id="2740835"/>
    <lineage>
        <taxon>Eukaryota</taxon>
        <taxon>Metazoa</taxon>
        <taxon>Ecdysozoa</taxon>
        <taxon>Arthropoda</taxon>
        <taxon>Chelicerata</taxon>
        <taxon>Arachnida</taxon>
        <taxon>Araneae</taxon>
        <taxon>Araneomorphae</taxon>
        <taxon>Entelegynae</taxon>
        <taxon>Araneoidea</taxon>
        <taxon>Nephilidae</taxon>
        <taxon>Trichonephila</taxon>
    </lineage>
</organism>
<dbReference type="EMBL" id="BMAO01010035">
    <property type="protein sequence ID" value="GFQ64346.1"/>
    <property type="molecule type" value="Genomic_DNA"/>
</dbReference>
<dbReference type="AlphaFoldDB" id="A0A8X6EYC2"/>
<evidence type="ECO:0000313" key="1">
    <source>
        <dbReference type="EMBL" id="GFQ64346.1"/>
    </source>
</evidence>
<gene>
    <name evidence="1" type="ORF">TNCT_13621</name>
</gene>
<accession>A0A8X6EYC2</accession>
<evidence type="ECO:0000313" key="2">
    <source>
        <dbReference type="Proteomes" id="UP000887116"/>
    </source>
</evidence>
<protein>
    <submittedName>
        <fullName evidence="1">Uncharacterized protein</fullName>
    </submittedName>
</protein>
<reference evidence="1" key="1">
    <citation type="submission" date="2020-07" db="EMBL/GenBank/DDBJ databases">
        <title>Multicomponent nature underlies the extraordinary mechanical properties of spider dragline silk.</title>
        <authorList>
            <person name="Kono N."/>
            <person name="Nakamura H."/>
            <person name="Mori M."/>
            <person name="Yoshida Y."/>
            <person name="Ohtoshi R."/>
            <person name="Malay A.D."/>
            <person name="Moran D.A.P."/>
            <person name="Tomita M."/>
            <person name="Numata K."/>
            <person name="Arakawa K."/>
        </authorList>
    </citation>
    <scope>NUCLEOTIDE SEQUENCE</scope>
</reference>
<comment type="caution">
    <text evidence="1">The sequence shown here is derived from an EMBL/GenBank/DDBJ whole genome shotgun (WGS) entry which is preliminary data.</text>
</comment>
<sequence length="314" mass="36440">MSVQAQEEESRKSVFNKYEEYSKKHFESIQNHRNINNSDPNNGCINSIHNGIGMSQQNGNDFRIWNEVLANFKKWSDENRPSEKIQQPINTEMTNVACNSTDRETYLQEFRGSEEYLRALKMTNQVSERIAHDITIEDSGASGNDSCASVFNKLEKWPRGHFESIQKNKQVNNNDTNDASFHSVEYTFGPEHHNRHEMSQLKMNDGRSWYEFFSDFEKWIKDYYLSLQMKNDVSEEMAHGIPIIDSSVTKRFEIPLRTSVGQHEVRVREELSKQQLGSFPESASVCFPNNTSSFPCNLCCDGLLRRKPDRILKT</sequence>